<evidence type="ECO:0000313" key="2">
    <source>
        <dbReference type="EMBL" id="TDD64081.1"/>
    </source>
</evidence>
<evidence type="ECO:0000256" key="1">
    <source>
        <dbReference type="SAM" id="Phobius"/>
    </source>
</evidence>
<feature type="transmembrane region" description="Helical" evidence="1">
    <location>
        <begin position="173"/>
        <end position="195"/>
    </location>
</feature>
<feature type="transmembrane region" description="Helical" evidence="1">
    <location>
        <begin position="230"/>
        <end position="247"/>
    </location>
</feature>
<proteinExistence type="predicted"/>
<reference evidence="2 3" key="1">
    <citation type="submission" date="2019-02" db="EMBL/GenBank/DDBJ databases">
        <title>Draft genome sequences of novel Actinobacteria.</title>
        <authorList>
            <person name="Sahin N."/>
            <person name="Ay H."/>
            <person name="Saygin H."/>
        </authorList>
    </citation>
    <scope>NUCLEOTIDE SEQUENCE [LARGE SCALE GENOMIC DNA]</scope>
    <source>
        <strain evidence="2 3">8K307</strain>
    </source>
</reference>
<keyword evidence="1" id="KW-1133">Transmembrane helix</keyword>
<keyword evidence="1" id="KW-0472">Membrane</keyword>
<evidence type="ECO:0000313" key="3">
    <source>
        <dbReference type="Proteomes" id="UP000295217"/>
    </source>
</evidence>
<comment type="caution">
    <text evidence="2">The sequence shown here is derived from an EMBL/GenBank/DDBJ whole genome shotgun (WGS) entry which is preliminary data.</text>
</comment>
<keyword evidence="3" id="KW-1185">Reference proteome</keyword>
<protein>
    <recommendedName>
        <fullName evidence="4">ABC transporter permease</fullName>
    </recommendedName>
</protein>
<gene>
    <name evidence="2" type="ORF">E1262_29315</name>
</gene>
<dbReference type="EMBL" id="SMLB01000078">
    <property type="protein sequence ID" value="TDD64081.1"/>
    <property type="molecule type" value="Genomic_DNA"/>
</dbReference>
<dbReference type="Proteomes" id="UP000295217">
    <property type="component" value="Unassembled WGS sequence"/>
</dbReference>
<feature type="transmembrane region" description="Helical" evidence="1">
    <location>
        <begin position="147"/>
        <end position="166"/>
    </location>
</feature>
<feature type="transmembrane region" description="Helical" evidence="1">
    <location>
        <begin position="201"/>
        <end position="223"/>
    </location>
</feature>
<sequence>MRRVIGIALGLSVVIGVLVTAFVWPSSEIAPRDVPIAVAGPPEAVAAVTEQLDQAAPDGFSVDAVASEEEARDAIADRDVYGAVVLSPSGPPTVLTASAGGPVVAQLLQGVATSMAASSGEAPAGPVVEDVAPLPSDDPRGTGFSSGALPMVMGGIAIGAAMSFVVSGVGRRLVGAGVAALGGGAVAVAVMQIWLGVLEGSWWANAGAFTLTLAAASVALIGLHTLLGHAGAALGAATFLLLGNPLSGVTSAPELLPSGWGAFGQYLPPGAGGSLLRSTSFFDGAAAGQPLLVLSGWIVLGLVLAMVGARRAPAPAAEPSAEVEEASFGRA</sequence>
<dbReference type="AlphaFoldDB" id="A0A4R4ZXW2"/>
<name>A0A4R4ZXW2_9ACTN</name>
<organism evidence="2 3">
    <name type="scientific">Jiangella aurantiaca</name>
    <dbReference type="NCBI Taxonomy" id="2530373"/>
    <lineage>
        <taxon>Bacteria</taxon>
        <taxon>Bacillati</taxon>
        <taxon>Actinomycetota</taxon>
        <taxon>Actinomycetes</taxon>
        <taxon>Jiangellales</taxon>
        <taxon>Jiangellaceae</taxon>
        <taxon>Jiangella</taxon>
    </lineage>
</organism>
<evidence type="ECO:0008006" key="4">
    <source>
        <dbReference type="Google" id="ProtNLM"/>
    </source>
</evidence>
<dbReference type="RefSeq" id="WP_132107879.1">
    <property type="nucleotide sequence ID" value="NZ_SMLB01000078.1"/>
</dbReference>
<keyword evidence="1" id="KW-0812">Transmembrane</keyword>
<feature type="transmembrane region" description="Helical" evidence="1">
    <location>
        <begin position="291"/>
        <end position="309"/>
    </location>
</feature>
<dbReference type="OrthoDB" id="2151407at2"/>
<accession>A0A4R4ZXW2</accession>